<keyword evidence="4 7" id="KW-0812">Transmembrane</keyword>
<sequence length="210" mass="22061">MIDWSSILKDFITIFVVIDPIGSLPVFLYATAGVPSHLHRRFAIRAVFISAAVLMAFLIGGQFLLEALGLRLGAFQIAGGLILLLFALQMIFGDSKPATEIKAAEKDHLSGAVFPLAMPSIASPGAMLGVVILTDNYRYSIPEQAVTATILLIVLGLTLLLLLLASKIHKIIGATGASVVSRVMGIVLATIAVDSILAGLEVVGAINLSN</sequence>
<dbReference type="Proteomes" id="UP001477870">
    <property type="component" value="Unassembled WGS sequence"/>
</dbReference>
<comment type="caution">
    <text evidence="8">The sequence shown here is derived from an EMBL/GenBank/DDBJ whole genome shotgun (WGS) entry which is preliminary data.</text>
</comment>
<evidence type="ECO:0000256" key="3">
    <source>
        <dbReference type="ARBA" id="ARBA00022475"/>
    </source>
</evidence>
<protein>
    <recommendedName>
        <fullName evidence="7">UPF0056 membrane protein</fullName>
    </recommendedName>
</protein>
<feature type="transmembrane region" description="Helical" evidence="7">
    <location>
        <begin position="70"/>
        <end position="92"/>
    </location>
</feature>
<feature type="transmembrane region" description="Helical" evidence="7">
    <location>
        <begin position="42"/>
        <end position="64"/>
    </location>
</feature>
<name>A0ABU9T3R3_9HYPH</name>
<gene>
    <name evidence="8" type="ORF">WNY59_04125</name>
</gene>
<comment type="subcellular location">
    <subcellularLocation>
        <location evidence="1 7">Cell membrane</location>
        <topology evidence="1 7">Multi-pass membrane protein</topology>
    </subcellularLocation>
</comment>
<keyword evidence="3" id="KW-1003">Cell membrane</keyword>
<keyword evidence="6 7" id="KW-0472">Membrane</keyword>
<evidence type="ECO:0000256" key="1">
    <source>
        <dbReference type="ARBA" id="ARBA00004651"/>
    </source>
</evidence>
<evidence type="ECO:0000256" key="2">
    <source>
        <dbReference type="ARBA" id="ARBA00009784"/>
    </source>
</evidence>
<feature type="transmembrane region" description="Helical" evidence="7">
    <location>
        <begin position="113"/>
        <end position="133"/>
    </location>
</feature>
<evidence type="ECO:0000256" key="7">
    <source>
        <dbReference type="RuleBase" id="RU362048"/>
    </source>
</evidence>
<dbReference type="RefSeq" id="WP_018687733.1">
    <property type="nucleotide sequence ID" value="NZ_JBBMQO010000002.1"/>
</dbReference>
<dbReference type="Pfam" id="PF01914">
    <property type="entry name" value="MarC"/>
    <property type="match status" value="1"/>
</dbReference>
<organism evidence="8 9">
    <name type="scientific">Ahrensia kielensis</name>
    <dbReference type="NCBI Taxonomy" id="76980"/>
    <lineage>
        <taxon>Bacteria</taxon>
        <taxon>Pseudomonadati</taxon>
        <taxon>Pseudomonadota</taxon>
        <taxon>Alphaproteobacteria</taxon>
        <taxon>Hyphomicrobiales</taxon>
        <taxon>Ahrensiaceae</taxon>
        <taxon>Ahrensia</taxon>
    </lineage>
</organism>
<evidence type="ECO:0000256" key="6">
    <source>
        <dbReference type="ARBA" id="ARBA00023136"/>
    </source>
</evidence>
<feature type="transmembrane region" description="Helical" evidence="7">
    <location>
        <begin position="12"/>
        <end position="30"/>
    </location>
</feature>
<dbReference type="PANTHER" id="PTHR33508">
    <property type="entry name" value="UPF0056 MEMBRANE PROTEIN YHCE"/>
    <property type="match status" value="1"/>
</dbReference>
<evidence type="ECO:0000313" key="8">
    <source>
        <dbReference type="EMBL" id="MEM5500772.1"/>
    </source>
</evidence>
<comment type="similarity">
    <text evidence="2 7">Belongs to the UPF0056 (MarC) family.</text>
</comment>
<proteinExistence type="inferred from homology"/>
<reference evidence="8 9" key="1">
    <citation type="submission" date="2024-03" db="EMBL/GenBank/DDBJ databases">
        <title>Community enrichment and isolation of bacterial strains for fucoidan degradation.</title>
        <authorList>
            <person name="Sichert A."/>
        </authorList>
    </citation>
    <scope>NUCLEOTIDE SEQUENCE [LARGE SCALE GENOMIC DNA]</scope>
    <source>
        <strain evidence="8 9">AS62</strain>
    </source>
</reference>
<keyword evidence="9" id="KW-1185">Reference proteome</keyword>
<evidence type="ECO:0000256" key="5">
    <source>
        <dbReference type="ARBA" id="ARBA00022989"/>
    </source>
</evidence>
<dbReference type="EMBL" id="JBBMQO010000002">
    <property type="protein sequence ID" value="MEM5500772.1"/>
    <property type="molecule type" value="Genomic_DNA"/>
</dbReference>
<dbReference type="PANTHER" id="PTHR33508:SF1">
    <property type="entry name" value="UPF0056 MEMBRANE PROTEIN YHCE"/>
    <property type="match status" value="1"/>
</dbReference>
<accession>A0ABU9T3R3</accession>
<dbReference type="InterPro" id="IPR002771">
    <property type="entry name" value="Multi_antbiot-R_MarC"/>
</dbReference>
<evidence type="ECO:0000313" key="9">
    <source>
        <dbReference type="Proteomes" id="UP001477870"/>
    </source>
</evidence>
<feature type="transmembrane region" description="Helical" evidence="7">
    <location>
        <begin position="145"/>
        <end position="165"/>
    </location>
</feature>
<dbReference type="NCBIfam" id="TIGR00427">
    <property type="entry name" value="NAAT family transporter"/>
    <property type="match status" value="1"/>
</dbReference>
<feature type="transmembrane region" description="Helical" evidence="7">
    <location>
        <begin position="186"/>
        <end position="208"/>
    </location>
</feature>
<evidence type="ECO:0000256" key="4">
    <source>
        <dbReference type="ARBA" id="ARBA00022692"/>
    </source>
</evidence>
<keyword evidence="5 7" id="KW-1133">Transmembrane helix</keyword>